<evidence type="ECO:0000313" key="2">
    <source>
        <dbReference type="EMBL" id="ELY72388.1"/>
    </source>
</evidence>
<protein>
    <submittedName>
        <fullName evidence="2">Uncharacterized protein</fullName>
    </submittedName>
</protein>
<reference evidence="2 3" key="1">
    <citation type="journal article" date="2014" name="PLoS Genet.">
        <title>Phylogenetically driven sequencing of extremely halophilic archaea reveals strategies for static and dynamic osmo-response.</title>
        <authorList>
            <person name="Becker E.A."/>
            <person name="Seitzer P.M."/>
            <person name="Tritt A."/>
            <person name="Larsen D."/>
            <person name="Krusor M."/>
            <person name="Yao A.I."/>
            <person name="Wu D."/>
            <person name="Madern D."/>
            <person name="Eisen J.A."/>
            <person name="Darling A.E."/>
            <person name="Facciotti M.T."/>
        </authorList>
    </citation>
    <scope>NUCLEOTIDE SEQUENCE [LARGE SCALE GENOMIC DNA]</scope>
    <source>
        <strain evidence="2 3">SP2</strain>
    </source>
</reference>
<organism evidence="2 3">
    <name type="scientific">Natronobacterium gregoryi (strain ATCC 43098 / DSM 3393 / CCM 3738 / CIP 104747 / IAM 13177 / JCM 8860 / NBRC 102187 / NCIMB 2189 / SP2)</name>
    <dbReference type="NCBI Taxonomy" id="797304"/>
    <lineage>
        <taxon>Archaea</taxon>
        <taxon>Methanobacteriati</taxon>
        <taxon>Methanobacteriota</taxon>
        <taxon>Stenosarchaea group</taxon>
        <taxon>Halobacteria</taxon>
        <taxon>Halobacteriales</taxon>
        <taxon>Natrialbaceae</taxon>
        <taxon>Natronobacterium</taxon>
    </lineage>
</organism>
<dbReference type="AlphaFoldDB" id="L9YHD7"/>
<comment type="caution">
    <text evidence="2">The sequence shown here is derived from an EMBL/GenBank/DDBJ whole genome shotgun (WGS) entry which is preliminary data.</text>
</comment>
<evidence type="ECO:0000313" key="3">
    <source>
        <dbReference type="Proteomes" id="UP000011613"/>
    </source>
</evidence>
<evidence type="ECO:0000256" key="1">
    <source>
        <dbReference type="SAM" id="MobiDB-lite"/>
    </source>
</evidence>
<sequence length="211" mass="23261">MKVTAVSTSLPDRGNDDVGGWPTADGLSCIIMSTTAHALGEVQGRDEPDRVFRRYVFNNPETCSNCFRTIKSDHVRICHGTLGHDVEPKATRAKSVRRHPTDDDEIGPEGICIGTEQVEITTKARYPTRTICEDCGSVAGRADSNPLSRREALSRAENVAERLHELGEPVDIDQLKHAVGHLKSLEEFASYDTEVFEAATTVCVKRARTRL</sequence>
<name>L9YHD7_NATGS</name>
<accession>L9YHD7</accession>
<dbReference type="EMBL" id="AOIC01000026">
    <property type="protein sequence ID" value="ELY72388.1"/>
    <property type="molecule type" value="Genomic_DNA"/>
</dbReference>
<feature type="region of interest" description="Disordered" evidence="1">
    <location>
        <begin position="89"/>
        <end position="108"/>
    </location>
</feature>
<gene>
    <name evidence="2" type="ORF">C490_03553</name>
</gene>
<dbReference type="Proteomes" id="UP000011613">
    <property type="component" value="Unassembled WGS sequence"/>
</dbReference>
<proteinExistence type="predicted"/>